<dbReference type="InterPro" id="IPR035414">
    <property type="entry name" value="Peptidase_M1_pepN_Ig-like"/>
</dbReference>
<dbReference type="Gene3D" id="1.10.390.10">
    <property type="entry name" value="Neutral Protease Domain 2"/>
    <property type="match status" value="1"/>
</dbReference>
<dbReference type="GO" id="GO:0008237">
    <property type="term" value="F:metallopeptidase activity"/>
    <property type="evidence" value="ECO:0007669"/>
    <property type="project" value="UniProtKB-KW"/>
</dbReference>
<sequence>MDLNTQDGVEQSPRAIYLKDYTSPEYLIDKIRLEFDLAADKTTVSNTMQVRRNEESDSNAELILDGQLMDLISLTVDGRLLTSNDYTLTDENLFLPDVPEKFQLQIVTEIHPSKNTALEGLYASSSMLCTQCEAQGFRRITYFPDRPDVMSRYQVKLVADKNTYPILLSNGNLIESGDIDGGRHFAVWDDPSLKPSYLFALVAGDLANIEDHFTTMSGRKIVLRLYTEAENIHKCDHAMHSLKQSMLWDEKTYGREYDLDIYMVVAVNDFNMGAMENKGLNIFNASCVLASPETATDDDYYKIQSIIGHEYFHNWSGNRVTCRDWFQLSLKEGFTVFRDQEFSSDLNSRAVQRIDDVNILRIHQFAEDSSPMAHPVRPDHFIEISNFYTVTVYNKGAEVVRMLNNLVGREGFRKATDLYFSRFDGQAVTCDDFIAVIEEANNIKLDQFKNWYSQAGTPELKITTEYDNSKQRYTLTVSQATAPTPGQDDKAPFHIPLAVGLLDSEGRDIPLGTDTTKVLEVTAAKQDFIFDNINQPPVLSVLRGFSAPVKIDLRRGEDELAFLLAHDSDPFNRWDAGQSLALQELLRQIKAHQQNEPLPEPHALTEALSRAMADTGIDKALLSRILSLPGESYLADQCEQVHVEAIYHARLFTRRHIANTLKDQFVDLYQQQSSSVKYDFNQTDMARRALKNTCLGYLVETENDDYFNLCFKQFNSADNMTEVQAALSILSNYNVPYRQQALDQFYQKWSSDQQVIEKWLAIQARSRLPKTLTNIKKLMQHESFSMTNPNKVRALLATFCRANPIRFHDQDGSGYEFFTEQVINLDKINPQITARLIQAIARWQRYAEPNQTMMRIQLEKIMAVDDLSKDSYEVVEKSLSG</sequence>
<dbReference type="Gene3D" id="2.60.40.1840">
    <property type="match status" value="1"/>
</dbReference>
<dbReference type="PANTHER" id="PTHR46322:SF1">
    <property type="entry name" value="PUROMYCIN-SENSITIVE AMINOPEPTIDASE"/>
    <property type="match status" value="1"/>
</dbReference>
<evidence type="ECO:0000256" key="8">
    <source>
        <dbReference type="ARBA" id="ARBA00023049"/>
    </source>
</evidence>
<evidence type="ECO:0000256" key="6">
    <source>
        <dbReference type="ARBA" id="ARBA00022801"/>
    </source>
</evidence>
<dbReference type="Pfam" id="PF17900">
    <property type="entry name" value="Peptidase_M1_N"/>
    <property type="match status" value="1"/>
</dbReference>
<dbReference type="GO" id="GO:0006508">
    <property type="term" value="P:proteolysis"/>
    <property type="evidence" value="ECO:0007669"/>
    <property type="project" value="UniProtKB-KW"/>
</dbReference>
<dbReference type="InterPro" id="IPR024601">
    <property type="entry name" value="Peptidase_M1_pepN_C"/>
</dbReference>
<evidence type="ECO:0000256" key="4">
    <source>
        <dbReference type="ARBA" id="ARBA00022670"/>
    </source>
</evidence>
<evidence type="ECO:0000259" key="9">
    <source>
        <dbReference type="Pfam" id="PF01433"/>
    </source>
</evidence>
<organism evidence="13">
    <name type="scientific">hydrothermal vent metagenome</name>
    <dbReference type="NCBI Taxonomy" id="652676"/>
    <lineage>
        <taxon>unclassified sequences</taxon>
        <taxon>metagenomes</taxon>
        <taxon>ecological metagenomes</taxon>
    </lineage>
</organism>
<dbReference type="EMBL" id="UOFR01000051">
    <property type="protein sequence ID" value="VAW97586.1"/>
    <property type="molecule type" value="Genomic_DNA"/>
</dbReference>
<dbReference type="PRINTS" id="PR00756">
    <property type="entry name" value="ALADIPTASE"/>
</dbReference>
<dbReference type="NCBIfam" id="TIGR02414">
    <property type="entry name" value="pepN_proteo"/>
    <property type="match status" value="1"/>
</dbReference>
<evidence type="ECO:0000259" key="10">
    <source>
        <dbReference type="Pfam" id="PF11940"/>
    </source>
</evidence>
<dbReference type="SUPFAM" id="SSF63737">
    <property type="entry name" value="Leukotriene A4 hydrolase N-terminal domain"/>
    <property type="match status" value="1"/>
</dbReference>
<dbReference type="InterPro" id="IPR012779">
    <property type="entry name" value="Peptidase_M1_pepN"/>
</dbReference>
<dbReference type="Gene3D" id="2.60.40.1730">
    <property type="entry name" value="tricorn interacting facor f3 domain"/>
    <property type="match status" value="1"/>
</dbReference>
<dbReference type="FunFam" id="3.30.2010.30:FF:000002">
    <property type="entry name" value="Putative aminopeptidase N"/>
    <property type="match status" value="1"/>
</dbReference>
<evidence type="ECO:0000256" key="3">
    <source>
        <dbReference type="ARBA" id="ARBA00022438"/>
    </source>
</evidence>
<evidence type="ECO:0000256" key="5">
    <source>
        <dbReference type="ARBA" id="ARBA00022723"/>
    </source>
</evidence>
<dbReference type="InterPro" id="IPR037144">
    <property type="entry name" value="Peptidase_M1_pepN_C_sf"/>
</dbReference>
<keyword evidence="8" id="KW-0482">Metalloprotease</keyword>
<evidence type="ECO:0000313" key="13">
    <source>
        <dbReference type="EMBL" id="VAW97586.1"/>
    </source>
</evidence>
<dbReference type="InterPro" id="IPR001930">
    <property type="entry name" value="Peptidase_M1"/>
</dbReference>
<dbReference type="Pfam" id="PF01433">
    <property type="entry name" value="Peptidase_M1"/>
    <property type="match status" value="1"/>
</dbReference>
<name>A0A3B1AXN5_9ZZZZ</name>
<dbReference type="CDD" id="cd09600">
    <property type="entry name" value="M1_APN"/>
    <property type="match status" value="1"/>
</dbReference>
<dbReference type="FunFam" id="2.60.40.1840:FF:000001">
    <property type="entry name" value="Aminopeptidase N"/>
    <property type="match status" value="1"/>
</dbReference>
<keyword evidence="5" id="KW-0479">Metal-binding</keyword>
<dbReference type="PANTHER" id="PTHR46322">
    <property type="entry name" value="PUROMYCIN-SENSITIVE AMINOPEPTIDASE"/>
    <property type="match status" value="1"/>
</dbReference>
<proteinExistence type="inferred from homology"/>
<dbReference type="EC" id="3.4.11.2" evidence="13"/>
<comment type="cofactor">
    <cofactor evidence="1">
        <name>Zn(2+)</name>
        <dbReference type="ChEBI" id="CHEBI:29105"/>
    </cofactor>
</comment>
<dbReference type="FunFam" id="1.10.390.10:FF:000002">
    <property type="entry name" value="Aminopeptidase N"/>
    <property type="match status" value="1"/>
</dbReference>
<dbReference type="Pfam" id="PF11940">
    <property type="entry name" value="DUF3458"/>
    <property type="match status" value="1"/>
</dbReference>
<dbReference type="InterPro" id="IPR027268">
    <property type="entry name" value="Peptidase_M4/M1_CTD_sf"/>
</dbReference>
<protein>
    <submittedName>
        <fullName evidence="13">Membrane alanine aminopeptidase N</fullName>
        <ecNumber evidence="13">3.4.11.2</ecNumber>
    </submittedName>
</protein>
<evidence type="ECO:0000259" key="11">
    <source>
        <dbReference type="Pfam" id="PF17432"/>
    </source>
</evidence>
<dbReference type="Pfam" id="PF17432">
    <property type="entry name" value="DUF3458_C"/>
    <property type="match status" value="1"/>
</dbReference>
<dbReference type="InterPro" id="IPR042097">
    <property type="entry name" value="Aminopeptidase_N-like_N_sf"/>
</dbReference>
<dbReference type="GO" id="GO:0008270">
    <property type="term" value="F:zinc ion binding"/>
    <property type="evidence" value="ECO:0007669"/>
    <property type="project" value="InterPro"/>
</dbReference>
<evidence type="ECO:0000256" key="1">
    <source>
        <dbReference type="ARBA" id="ARBA00001947"/>
    </source>
</evidence>
<dbReference type="GO" id="GO:0016285">
    <property type="term" value="F:alanyl aminopeptidase activity"/>
    <property type="evidence" value="ECO:0007669"/>
    <property type="project" value="UniProtKB-EC"/>
</dbReference>
<feature type="domain" description="Aminopeptidase N-like N-terminal" evidence="12">
    <location>
        <begin position="99"/>
        <end position="198"/>
    </location>
</feature>
<dbReference type="AlphaFoldDB" id="A0A3B1AXN5"/>
<dbReference type="SUPFAM" id="SSF55486">
    <property type="entry name" value="Metalloproteases ('zincins'), catalytic domain"/>
    <property type="match status" value="1"/>
</dbReference>
<dbReference type="FunFam" id="2.60.40.1730:FF:000005">
    <property type="entry name" value="Aminopeptidase N"/>
    <property type="match status" value="1"/>
</dbReference>
<dbReference type="Gene3D" id="3.30.2010.30">
    <property type="match status" value="1"/>
</dbReference>
<evidence type="ECO:0000259" key="12">
    <source>
        <dbReference type="Pfam" id="PF17900"/>
    </source>
</evidence>
<evidence type="ECO:0000256" key="2">
    <source>
        <dbReference type="ARBA" id="ARBA00010136"/>
    </source>
</evidence>
<reference evidence="13" key="1">
    <citation type="submission" date="2018-06" db="EMBL/GenBank/DDBJ databases">
        <authorList>
            <person name="Zhirakovskaya E."/>
        </authorList>
    </citation>
    <scope>NUCLEOTIDE SEQUENCE</scope>
</reference>
<feature type="domain" description="Peptidase M1 alanyl aminopeptidase C-terminal" evidence="11">
    <location>
        <begin position="558"/>
        <end position="879"/>
    </location>
</feature>
<feature type="domain" description="Peptidase M1 membrane alanine aminopeptidase" evidence="9">
    <location>
        <begin position="238"/>
        <end position="450"/>
    </location>
</feature>
<evidence type="ECO:0000256" key="7">
    <source>
        <dbReference type="ARBA" id="ARBA00022833"/>
    </source>
</evidence>
<comment type="similarity">
    <text evidence="2">Belongs to the peptidase M1 family.</text>
</comment>
<keyword evidence="6 13" id="KW-0378">Hydrolase</keyword>
<keyword evidence="4" id="KW-0645">Protease</keyword>
<dbReference type="Gene3D" id="1.25.50.10">
    <property type="entry name" value="Peptidase M1, alanyl aminopeptidase, C-terminal domain"/>
    <property type="match status" value="1"/>
</dbReference>
<dbReference type="InterPro" id="IPR014782">
    <property type="entry name" value="Peptidase_M1_dom"/>
</dbReference>
<dbReference type="InterPro" id="IPR045357">
    <property type="entry name" value="Aminopeptidase_N-like_N"/>
</dbReference>
<dbReference type="InterPro" id="IPR038438">
    <property type="entry name" value="PepN_Ig-like_sf"/>
</dbReference>
<feature type="domain" description="Peptidase M1 alanyl aminopeptidase Ig-like fold" evidence="10">
    <location>
        <begin position="456"/>
        <end position="552"/>
    </location>
</feature>
<keyword evidence="3 13" id="KW-0031">Aminopeptidase</keyword>
<keyword evidence="7" id="KW-0862">Zinc</keyword>
<gene>
    <name evidence="13" type="ORF">MNBD_GAMMA21-980</name>
</gene>
<accession>A0A3B1AXN5</accession>